<name>A0ACA9NRT3_9GLOM</name>
<organism evidence="1 2">
    <name type="scientific">Dentiscutata heterogama</name>
    <dbReference type="NCBI Taxonomy" id="1316150"/>
    <lineage>
        <taxon>Eukaryota</taxon>
        <taxon>Fungi</taxon>
        <taxon>Fungi incertae sedis</taxon>
        <taxon>Mucoromycota</taxon>
        <taxon>Glomeromycotina</taxon>
        <taxon>Glomeromycetes</taxon>
        <taxon>Diversisporales</taxon>
        <taxon>Gigasporaceae</taxon>
        <taxon>Dentiscutata</taxon>
    </lineage>
</organism>
<sequence length="46" mass="4919">MALTPTSTMFTTFTMITMATVTSSSESLDVSLSKSEFDSIGSFNSQ</sequence>
<protein>
    <submittedName>
        <fullName evidence="1">12733_t:CDS:1</fullName>
    </submittedName>
</protein>
<dbReference type="Proteomes" id="UP000789702">
    <property type="component" value="Unassembled WGS sequence"/>
</dbReference>
<reference evidence="1" key="1">
    <citation type="submission" date="2021-06" db="EMBL/GenBank/DDBJ databases">
        <authorList>
            <person name="Kallberg Y."/>
            <person name="Tangrot J."/>
            <person name="Rosling A."/>
        </authorList>
    </citation>
    <scope>NUCLEOTIDE SEQUENCE</scope>
    <source>
        <strain evidence="1">IL203A</strain>
    </source>
</reference>
<gene>
    <name evidence="1" type="ORF">DHETER_LOCUS9999</name>
</gene>
<dbReference type="EMBL" id="CAJVPU010018588">
    <property type="protein sequence ID" value="CAG8666711.1"/>
    <property type="molecule type" value="Genomic_DNA"/>
</dbReference>
<feature type="non-terminal residue" evidence="1">
    <location>
        <position position="46"/>
    </location>
</feature>
<accession>A0ACA9NRT3</accession>
<comment type="caution">
    <text evidence="1">The sequence shown here is derived from an EMBL/GenBank/DDBJ whole genome shotgun (WGS) entry which is preliminary data.</text>
</comment>
<evidence type="ECO:0000313" key="2">
    <source>
        <dbReference type="Proteomes" id="UP000789702"/>
    </source>
</evidence>
<keyword evidence="2" id="KW-1185">Reference proteome</keyword>
<evidence type="ECO:0000313" key="1">
    <source>
        <dbReference type="EMBL" id="CAG8666711.1"/>
    </source>
</evidence>
<proteinExistence type="predicted"/>